<dbReference type="RefSeq" id="WP_182707379.1">
    <property type="nucleotide sequence ID" value="NZ_JACJII010000001.1"/>
</dbReference>
<proteinExistence type="predicted"/>
<dbReference type="SMART" id="SM00710">
    <property type="entry name" value="PbH1"/>
    <property type="match status" value="11"/>
</dbReference>
<feature type="compositionally biased region" description="Low complexity" evidence="1">
    <location>
        <begin position="629"/>
        <end position="638"/>
    </location>
</feature>
<reference evidence="3 4" key="1">
    <citation type="submission" date="2020-08" db="EMBL/GenBank/DDBJ databases">
        <title>Sequencing the genomes of 1000 actinobacteria strains.</title>
        <authorList>
            <person name="Klenk H.-P."/>
        </authorList>
    </citation>
    <scope>NUCLEOTIDE SEQUENCE [LARGE SCALE GENOMIC DNA]</scope>
    <source>
        <strain evidence="3 4">DSM 45823</strain>
    </source>
</reference>
<name>A0A7W3N2R9_9ACTN</name>
<protein>
    <recommendedName>
        <fullName evidence="2">Right handed beta helix domain-containing protein</fullName>
    </recommendedName>
</protein>
<dbReference type="EMBL" id="JACJII010000001">
    <property type="protein sequence ID" value="MBA9006475.1"/>
    <property type="molecule type" value="Genomic_DNA"/>
</dbReference>
<dbReference type="AlphaFoldDB" id="A0A7W3N2R9"/>
<feature type="domain" description="Right handed beta helix" evidence="2">
    <location>
        <begin position="293"/>
        <end position="392"/>
    </location>
</feature>
<dbReference type="Gene3D" id="2.160.20.10">
    <property type="entry name" value="Single-stranded right-handed beta-helix, Pectin lyase-like"/>
    <property type="match status" value="2"/>
</dbReference>
<dbReference type="InterPro" id="IPR011050">
    <property type="entry name" value="Pectin_lyase_fold/virulence"/>
</dbReference>
<feature type="compositionally biased region" description="Basic and acidic residues" evidence="1">
    <location>
        <begin position="611"/>
        <end position="623"/>
    </location>
</feature>
<dbReference type="InterPro" id="IPR012334">
    <property type="entry name" value="Pectin_lyas_fold"/>
</dbReference>
<feature type="domain" description="Right handed beta helix" evidence="2">
    <location>
        <begin position="415"/>
        <end position="551"/>
    </location>
</feature>
<dbReference type="SUPFAM" id="SSF51126">
    <property type="entry name" value="Pectin lyase-like"/>
    <property type="match status" value="1"/>
</dbReference>
<evidence type="ECO:0000259" key="2">
    <source>
        <dbReference type="Pfam" id="PF13229"/>
    </source>
</evidence>
<dbReference type="InterPro" id="IPR039448">
    <property type="entry name" value="Beta_helix"/>
</dbReference>
<gene>
    <name evidence="3" type="ORF">HNR21_005357</name>
</gene>
<dbReference type="Pfam" id="PF13229">
    <property type="entry name" value="Beta_helix"/>
    <property type="match status" value="2"/>
</dbReference>
<sequence length="651" mass="68516">MTDTTRREAPRRRRRRRALTTVLVLALSGGGTYAYLSYDRAEPTPGVNDVAPQDAQQQATLVDQEDLRVMQTRAVLSSALARGGARAAQVRQPHIASSANGRTLVLTARSAPYYVADLERFAQEDFQRQSDGSYLLSINLFVAHGAKLVLQSATGPLDLRLSSEPGAFTSIVGFGASIRVNGSAQNPVRITSWDAQAGAPDTRVADGRAYIRAIGGELRMRHTHVSHLGFWSGRTGGIALTGSDRPSDSAEDVQKNRWRPERRTVLMPDGRRETTGGGMDAIEVAPARGGAGTGFQVPSANLVTGAIENSTVTGNAYGIFITASNRTGIRDTTVTGSLVHGVLMHRFARNATIENTTVRGSRGDGFVLSRATEKVSVTGCLAEGNGGNGFTLNGLPLAEGPSASGEATEGFGDSSVISSTARDNGRYGIELLGGVDLAVQTSRVVGGDMGIVVGDGARGVRVSGNELTGQRRQGIAVRDGVTGARISGNIIRQTRTGLFVRGSSAQIDGNTVHAATLHGVSLVGPAGGTRISGNTFGGAGRSAVDLLRATGPVDARNNNTCGWRDTADLTTQIRRIAKPMNVIWAGVFLLVVVSALRSRNAGPLIGRRGAHPYERQRRLEHRQAVPLPTRAARTAAGAGERHDELSGAGTR</sequence>
<organism evidence="3 4">
    <name type="scientific">Thermomonospora cellulosilytica</name>
    <dbReference type="NCBI Taxonomy" id="1411118"/>
    <lineage>
        <taxon>Bacteria</taxon>
        <taxon>Bacillati</taxon>
        <taxon>Actinomycetota</taxon>
        <taxon>Actinomycetes</taxon>
        <taxon>Streptosporangiales</taxon>
        <taxon>Thermomonosporaceae</taxon>
        <taxon>Thermomonospora</taxon>
    </lineage>
</organism>
<feature type="region of interest" description="Disordered" evidence="1">
    <location>
        <begin position="604"/>
        <end position="651"/>
    </location>
</feature>
<evidence type="ECO:0000313" key="4">
    <source>
        <dbReference type="Proteomes" id="UP000539313"/>
    </source>
</evidence>
<accession>A0A7W3N2R9</accession>
<keyword evidence="4" id="KW-1185">Reference proteome</keyword>
<comment type="caution">
    <text evidence="3">The sequence shown here is derived from an EMBL/GenBank/DDBJ whole genome shotgun (WGS) entry which is preliminary data.</text>
</comment>
<dbReference type="InterPro" id="IPR006626">
    <property type="entry name" value="PbH1"/>
</dbReference>
<evidence type="ECO:0000313" key="3">
    <source>
        <dbReference type="EMBL" id="MBA9006475.1"/>
    </source>
</evidence>
<evidence type="ECO:0000256" key="1">
    <source>
        <dbReference type="SAM" id="MobiDB-lite"/>
    </source>
</evidence>
<dbReference type="Proteomes" id="UP000539313">
    <property type="component" value="Unassembled WGS sequence"/>
</dbReference>